<sequence>MVAQRVGDSRWPKKRFRHDLIEIFGGTSMISIQAVQAWGLRVLQPVDIRYGINLAARRWLLRQLDRWNPRLAVVEFPCTVWSILQSNCNYKDEPEVLDQLREEDRPFIQLTKSVFDSQQRRGGHCLAENPASAASWREPELQGLRSHLWETTSCMCQFGMVGRNGWPMLKRVRWLATHPIFIEYLNRQCDGRHQHEAVAGSNTSLSAQYPPDLADTIIRAYLDVVKAEDFGVHHEWDVLETRHVHYVDVVKDEKEWRPLLAQAEKILARRVQANCFLDMTSDLYQKIIPLVPWQIANIQISHLPKAKRVRPGLEQCHRCSVLWQSDDMVLIETEHLPSAQAPRERFVSPVKIGIFVLGYAPGEPQQPAPAKRGPAVQELPDGEVVHDALEEPALFGRTMHLESVGSLVRLYDMNNVAWHQLWFECIATWATRNEDFVRALAQHGKIDPEAVSLARRLRCASCERARRPLPPRPTSLKTTGAFNDKVCLDFVFLHDSNGDKHNYLHILDPAGAYNVFVWIPSRQPGIVLDTFTMAWASWAGFPKAVWTDRDGGFEAEFAEGLKQAGTEQDAIAAEAHWQAGEVESYNRAFKYAANKLIDEKQFVGEEQMKMLGAMVSSAMNDRIRTCGASPNQWLFGRNPRAPDDLLSPDGKIEALRGLDADEQLRLRNYVRAQADIALAQYRTDEALRKAVLRQGRPTRLTYEPGELVAFWRQVKKKKGKILQPGWFKGTIVGPHKGEDRPGQSNYWVTSGGNNFAPPTALRGGAFKMLTYKVFLDEFPEEYYDAVGEPPPEEQVMADAEGEVVVPMFGIEEYTPSEPPEEVQPAQDANGSAVGADTTQPSPKMREDRAPGTPVHGLMRPTPGLPSDLPALPPELPGELDEPQDLPLPEPVSKKARLEADDELPDHLVPEQERLPMNDTELYTEPRGAMWGIRVQVQGQPRRSAATRKDQKALEKEIPWHMIPEDQRPGYLAALRKEWDVWLKYQVVEHFNPERILSARVCYRNKNAAYPWLPIKEKARIVRRGDQDPDLLSLRRDAPTMTRTSLMCILQIGASMPRWFLFNADITGAFLQGDQSMASRKEPLFLKQPREGLPGLAPGQLLLVVRGIFGLANSPRLFWRHLRDSLIRMGFIQSTLDRAVFMYYKHGKLVLVLGAHVDDLIGTGAPGKEGADSILHQLREIFDFGAWADSRQEKVLEYGGKQITVENDGIKLNQQKFVQAATTTSIPKWRLATPNAELFPQEMTELRSLGGCLHWLTGQSRPDLAAGTSLFMSGKPTISNLSALNKLVREAKASEDWGLRFKAIDLEAGKMVVFADSSWAIAAELKPQAGYMVFVTGQNVDTLTGDTACLLDWRSHRIKRQCRSTLASETMAMDAGVDSAIYCRELMGEILIQDYHATQSGRLPPSFLPVLVTADCRSLYDLLTKDGPLASTQEKRLAIDLVGLKETAAEIDPEQEQLKQIFKWVATDRQLADHLTKLKPAGLLRSLLDSNHVALQAAVDGRGSDPQVNGPPKRSAKKRNKGKASFRRGAQKANKTQKAKKGEGADRAAASSEDRDGLPTPAKAGTHSYTVDARVQDPKGNLCDITVDVLLRAKAYYIKKATPVGRLGQISWKKFGGPHPAWCIALEQAACGNAGKS</sequence>
<reference evidence="3 4" key="1">
    <citation type="submission" date="2024-02" db="EMBL/GenBank/DDBJ databases">
        <authorList>
            <person name="Chen Y."/>
            <person name="Shah S."/>
            <person name="Dougan E. K."/>
            <person name="Thang M."/>
            <person name="Chan C."/>
        </authorList>
    </citation>
    <scope>NUCLEOTIDE SEQUENCE [LARGE SCALE GENOMIC DNA]</scope>
</reference>
<dbReference type="PROSITE" id="PS50994">
    <property type="entry name" value="INTEGRASE"/>
    <property type="match status" value="1"/>
</dbReference>
<dbReference type="InterPro" id="IPR012337">
    <property type="entry name" value="RNaseH-like_sf"/>
</dbReference>
<evidence type="ECO:0000313" key="3">
    <source>
        <dbReference type="EMBL" id="CAK9049470.1"/>
    </source>
</evidence>
<protein>
    <recommendedName>
        <fullName evidence="2">Integrase catalytic domain-containing protein</fullName>
    </recommendedName>
</protein>
<feature type="region of interest" description="Disordered" evidence="1">
    <location>
        <begin position="1497"/>
        <end position="1564"/>
    </location>
</feature>
<accession>A0ABP0MDB9</accession>
<feature type="domain" description="Integrase catalytic" evidence="2">
    <location>
        <begin position="469"/>
        <end position="638"/>
    </location>
</feature>
<keyword evidence="4" id="KW-1185">Reference proteome</keyword>
<evidence type="ECO:0000256" key="1">
    <source>
        <dbReference type="SAM" id="MobiDB-lite"/>
    </source>
</evidence>
<dbReference type="SUPFAM" id="SSF53098">
    <property type="entry name" value="Ribonuclease H-like"/>
    <property type="match status" value="1"/>
</dbReference>
<dbReference type="EMBL" id="CAXAMN010016980">
    <property type="protein sequence ID" value="CAK9049470.1"/>
    <property type="molecule type" value="Genomic_DNA"/>
</dbReference>
<dbReference type="InterPro" id="IPR013103">
    <property type="entry name" value="RVT_2"/>
</dbReference>
<dbReference type="Gene3D" id="3.30.420.10">
    <property type="entry name" value="Ribonuclease H-like superfamily/Ribonuclease H"/>
    <property type="match status" value="1"/>
</dbReference>
<dbReference type="InterPro" id="IPR001584">
    <property type="entry name" value="Integrase_cat-core"/>
</dbReference>
<evidence type="ECO:0000259" key="2">
    <source>
        <dbReference type="PROSITE" id="PS50994"/>
    </source>
</evidence>
<dbReference type="InterPro" id="IPR036397">
    <property type="entry name" value="RNaseH_sf"/>
</dbReference>
<feature type="region of interest" description="Disordered" evidence="1">
    <location>
        <begin position="813"/>
        <end position="889"/>
    </location>
</feature>
<proteinExistence type="predicted"/>
<dbReference type="Pfam" id="PF07727">
    <property type="entry name" value="RVT_2"/>
    <property type="match status" value="1"/>
</dbReference>
<name>A0ABP0MDB9_9DINO</name>
<feature type="compositionally biased region" description="Basic and acidic residues" evidence="1">
    <location>
        <begin position="1539"/>
        <end position="1556"/>
    </location>
</feature>
<organism evidence="3 4">
    <name type="scientific">Durusdinium trenchii</name>
    <dbReference type="NCBI Taxonomy" id="1381693"/>
    <lineage>
        <taxon>Eukaryota</taxon>
        <taxon>Sar</taxon>
        <taxon>Alveolata</taxon>
        <taxon>Dinophyceae</taxon>
        <taxon>Suessiales</taxon>
        <taxon>Symbiodiniaceae</taxon>
        <taxon>Durusdinium</taxon>
    </lineage>
</organism>
<feature type="compositionally biased region" description="Basic residues" evidence="1">
    <location>
        <begin position="1513"/>
        <end position="1538"/>
    </location>
</feature>
<comment type="caution">
    <text evidence="3">The sequence shown here is derived from an EMBL/GenBank/DDBJ whole genome shotgun (WGS) entry which is preliminary data.</text>
</comment>
<evidence type="ECO:0000313" key="4">
    <source>
        <dbReference type="Proteomes" id="UP001642484"/>
    </source>
</evidence>
<gene>
    <name evidence="3" type="ORF">CCMP2556_LOCUS25322</name>
</gene>
<dbReference type="Proteomes" id="UP001642484">
    <property type="component" value="Unassembled WGS sequence"/>
</dbReference>